<proteinExistence type="predicted"/>
<dbReference type="Proteomes" id="UP001595988">
    <property type="component" value="Unassembled WGS sequence"/>
</dbReference>
<comment type="caution">
    <text evidence="1">The sequence shown here is derived from an EMBL/GenBank/DDBJ whole genome shotgun (WGS) entry which is preliminary data.</text>
</comment>
<accession>A0ABV9JVF0</accession>
<keyword evidence="2" id="KW-1185">Reference proteome</keyword>
<dbReference type="Gene3D" id="3.30.2000.30">
    <property type="match status" value="1"/>
</dbReference>
<evidence type="ECO:0000313" key="1">
    <source>
        <dbReference type="EMBL" id="MFC4661744.1"/>
    </source>
</evidence>
<evidence type="ECO:0000313" key="2">
    <source>
        <dbReference type="Proteomes" id="UP001595988"/>
    </source>
</evidence>
<organism evidence="1 2">
    <name type="scientific">Oceanobacillus aidingensis</name>
    <dbReference type="NCBI Taxonomy" id="645964"/>
    <lineage>
        <taxon>Bacteria</taxon>
        <taxon>Bacillati</taxon>
        <taxon>Bacillota</taxon>
        <taxon>Bacilli</taxon>
        <taxon>Bacillales</taxon>
        <taxon>Bacillaceae</taxon>
        <taxon>Oceanobacillus</taxon>
    </lineage>
</organism>
<dbReference type="InterPro" id="IPR053745">
    <property type="entry name" value="Viral_Tail_Comp_sf"/>
</dbReference>
<protein>
    <submittedName>
        <fullName evidence="1">Uncharacterized protein</fullName>
    </submittedName>
</protein>
<dbReference type="RefSeq" id="WP_193062986.1">
    <property type="nucleotide sequence ID" value="NZ_JBHSFT010000008.1"/>
</dbReference>
<dbReference type="EMBL" id="JBHSFT010000008">
    <property type="protein sequence ID" value="MFC4661744.1"/>
    <property type="molecule type" value="Genomic_DNA"/>
</dbReference>
<gene>
    <name evidence="1" type="ORF">ACFO3P_05880</name>
</gene>
<sequence length="129" mass="14834">MRKTPDQSIYDAIYKISMQLGYATFNYLPDGKAPYPFVYVGETFNTSRRTKFNRYGDYVVRVHVYSNEPERNRKTVTEMRNAIENAFYGLKRTDGYQVLNHNTTGQIMDDNSTGTPLLHGVLSCEATLN</sequence>
<name>A0ABV9JVF0_9BACI</name>
<reference evidence="2" key="1">
    <citation type="journal article" date="2019" name="Int. J. Syst. Evol. Microbiol.">
        <title>The Global Catalogue of Microorganisms (GCM) 10K type strain sequencing project: providing services to taxonomists for standard genome sequencing and annotation.</title>
        <authorList>
            <consortium name="The Broad Institute Genomics Platform"/>
            <consortium name="The Broad Institute Genome Sequencing Center for Infectious Disease"/>
            <person name="Wu L."/>
            <person name="Ma J."/>
        </authorList>
    </citation>
    <scope>NUCLEOTIDE SEQUENCE [LARGE SCALE GENOMIC DNA]</scope>
    <source>
        <strain evidence="2">CCUG 37257</strain>
    </source>
</reference>